<protein>
    <submittedName>
        <fullName evidence="2">Non-canonical purine NTP pyrophosphatase</fullName>
    </submittedName>
</protein>
<organism evidence="2 3">
    <name type="scientific">candidate division WWE3 bacterium GW2011_GWA2_44_16</name>
    <dbReference type="NCBI Taxonomy" id="1619110"/>
    <lineage>
        <taxon>Bacteria</taxon>
        <taxon>Katanobacteria</taxon>
    </lineage>
</organism>
<dbReference type="InterPro" id="IPR029001">
    <property type="entry name" value="ITPase-like_fam"/>
</dbReference>
<dbReference type="SUPFAM" id="SSF52972">
    <property type="entry name" value="ITPase-like"/>
    <property type="match status" value="1"/>
</dbReference>
<evidence type="ECO:0000313" key="2">
    <source>
        <dbReference type="EMBL" id="KKT45365.1"/>
    </source>
</evidence>
<dbReference type="AlphaFoldDB" id="A0A0G1HET4"/>
<reference evidence="2" key="1">
    <citation type="journal article" date="2015" name="Nature">
        <title>rRNA introns, odd ribosomes, and small enigmatic genomes across a large radiation of phyla.</title>
        <authorList>
            <person name="Brown C.T."/>
            <person name="Hug L.A."/>
            <person name="Thomas B.C."/>
            <person name="Sharon I."/>
            <person name="Castelle C.J."/>
            <person name="Singh A."/>
            <person name="Wilkins M.J."/>
            <person name="Williams K.H."/>
            <person name="Banfield J.F."/>
        </authorList>
    </citation>
    <scope>NUCLEOTIDE SEQUENCE [LARGE SCALE GENOMIC DNA]</scope>
</reference>
<accession>A0A0G1HET4</accession>
<dbReference type="Pfam" id="PF01725">
    <property type="entry name" value="Ham1p_like"/>
    <property type="match status" value="1"/>
</dbReference>
<dbReference type="EMBL" id="LCIA01000007">
    <property type="protein sequence ID" value="KKT45365.1"/>
    <property type="molecule type" value="Genomic_DNA"/>
</dbReference>
<sequence length="88" mass="10290">MNIKRKILFATTNENKIKRIQKLTNDLDIELLTLSDIQEKIEEPKEFGKDVVEIAKNKAFYYCEDWENNAGACSRRYYGFFRQCSSGG</sequence>
<comment type="caution">
    <text evidence="2">The sequence shown here is derived from an EMBL/GenBank/DDBJ whole genome shotgun (WGS) entry which is preliminary data.</text>
</comment>
<keyword evidence="1" id="KW-0378">Hydrolase</keyword>
<gene>
    <name evidence="2" type="ORF">UW36_C0007G0046</name>
</gene>
<evidence type="ECO:0000256" key="1">
    <source>
        <dbReference type="ARBA" id="ARBA00022801"/>
    </source>
</evidence>
<dbReference type="GO" id="GO:0009143">
    <property type="term" value="P:nucleoside triphosphate catabolic process"/>
    <property type="evidence" value="ECO:0007669"/>
    <property type="project" value="InterPro"/>
</dbReference>
<dbReference type="GO" id="GO:0047429">
    <property type="term" value="F:nucleoside triphosphate diphosphatase activity"/>
    <property type="evidence" value="ECO:0007669"/>
    <property type="project" value="InterPro"/>
</dbReference>
<dbReference type="STRING" id="1619110.UW36_C0007G0046"/>
<dbReference type="Proteomes" id="UP000034128">
    <property type="component" value="Unassembled WGS sequence"/>
</dbReference>
<evidence type="ECO:0000313" key="3">
    <source>
        <dbReference type="Proteomes" id="UP000034128"/>
    </source>
</evidence>
<dbReference type="InterPro" id="IPR002637">
    <property type="entry name" value="RdgB/HAM1"/>
</dbReference>
<proteinExistence type="predicted"/>
<dbReference type="Gene3D" id="3.90.950.10">
    <property type="match status" value="1"/>
</dbReference>
<name>A0A0G1HET4_UNCKA</name>